<dbReference type="SUPFAM" id="SSF49870">
    <property type="entry name" value="Osmotin, thaumatin-like protein"/>
    <property type="match status" value="1"/>
</dbReference>
<evidence type="ECO:0000313" key="4">
    <source>
        <dbReference type="WBParaSite" id="Minc3s02057g28010"/>
    </source>
</evidence>
<dbReference type="Gene3D" id="2.60.110.10">
    <property type="entry name" value="Thaumatin"/>
    <property type="match status" value="2"/>
</dbReference>
<feature type="disulfide bond" evidence="1">
    <location>
        <begin position="94"/>
        <end position="101"/>
    </location>
</feature>
<organism evidence="3 4">
    <name type="scientific">Meloidogyne incognita</name>
    <name type="common">Southern root-knot nematode worm</name>
    <name type="synonym">Oxyuris incognita</name>
    <dbReference type="NCBI Taxonomy" id="6306"/>
    <lineage>
        <taxon>Eukaryota</taxon>
        <taxon>Metazoa</taxon>
        <taxon>Ecdysozoa</taxon>
        <taxon>Nematoda</taxon>
        <taxon>Chromadorea</taxon>
        <taxon>Rhabditida</taxon>
        <taxon>Tylenchina</taxon>
        <taxon>Tylenchomorpha</taxon>
        <taxon>Tylenchoidea</taxon>
        <taxon>Meloidogynidae</taxon>
        <taxon>Meloidogyninae</taxon>
        <taxon>Meloidogyne</taxon>
        <taxon>Meloidogyne incognita group</taxon>
    </lineage>
</organism>
<dbReference type="InterPro" id="IPR001938">
    <property type="entry name" value="Thaumatin"/>
</dbReference>
<protein>
    <submittedName>
        <fullName evidence="4">Thaumatin-like protein</fullName>
    </submittedName>
</protein>
<dbReference type="Pfam" id="PF00314">
    <property type="entry name" value="Thaumatin"/>
    <property type="match status" value="1"/>
</dbReference>
<proteinExistence type="predicted"/>
<name>A0A914MK10_MELIC</name>
<dbReference type="PRINTS" id="PR00347">
    <property type="entry name" value="THAUMATIN"/>
</dbReference>
<evidence type="ECO:0000313" key="3">
    <source>
        <dbReference type="Proteomes" id="UP000887563"/>
    </source>
</evidence>
<keyword evidence="2" id="KW-0732">Signal</keyword>
<dbReference type="PANTHER" id="PTHR31048">
    <property type="entry name" value="OS03G0233200 PROTEIN"/>
    <property type="match status" value="1"/>
</dbReference>
<evidence type="ECO:0000256" key="1">
    <source>
        <dbReference type="PIRSR" id="PIRSR002703-1"/>
    </source>
</evidence>
<feature type="disulfide bond" evidence="1">
    <location>
        <begin position="160"/>
        <end position="169"/>
    </location>
</feature>
<feature type="signal peptide" evidence="2">
    <location>
        <begin position="1"/>
        <end position="22"/>
    </location>
</feature>
<sequence length="228" mass="24960">MAMIRSSTIFVIILSYIVSVKGDPKLTVINNCPYPIWPAYQVGAGQTVPKNGGSGALNKGQSVSFTVNPKLSALRIWARTGCNKDATSCTTGICRGRGIECKGTGGEPPMSLAEFTFGTKDGDFYDVSLVDGFNIPVEIVPPQMVKKDNKGTIIGILSPCAAFKDPKYCCTQQFNKPETCHPVFNNYDVYKIENKECPQQYLYPYDDDKATFVCTNGGKVNYNIKFCP</sequence>
<feature type="disulfide bond" evidence="1">
    <location>
        <begin position="32"/>
        <end position="227"/>
    </location>
</feature>
<feature type="disulfide bond" evidence="1">
    <location>
        <begin position="82"/>
        <end position="89"/>
    </location>
</feature>
<feature type="chain" id="PRO_5037839805" evidence="2">
    <location>
        <begin position="23"/>
        <end position="228"/>
    </location>
</feature>
<dbReference type="PIRSF" id="PIRSF002703">
    <property type="entry name" value="Thaumatin"/>
    <property type="match status" value="1"/>
</dbReference>
<keyword evidence="3" id="KW-1185">Reference proteome</keyword>
<reference evidence="4" key="1">
    <citation type="submission" date="2022-11" db="UniProtKB">
        <authorList>
            <consortium name="WormBaseParasite"/>
        </authorList>
    </citation>
    <scope>IDENTIFICATION</scope>
</reference>
<dbReference type="AlphaFoldDB" id="A0A914MK10"/>
<dbReference type="SMART" id="SM00205">
    <property type="entry name" value="THN"/>
    <property type="match status" value="1"/>
</dbReference>
<dbReference type="PROSITE" id="PS51367">
    <property type="entry name" value="THAUMATIN_2"/>
    <property type="match status" value="1"/>
</dbReference>
<accession>A0A914MK10</accession>
<evidence type="ECO:0000256" key="2">
    <source>
        <dbReference type="SAM" id="SignalP"/>
    </source>
</evidence>
<keyword evidence="1" id="KW-1015">Disulfide bond</keyword>
<dbReference type="WBParaSite" id="Minc3s02057g28010">
    <property type="protein sequence ID" value="Minc3s02057g28010"/>
    <property type="gene ID" value="Minc3s02057g28010"/>
</dbReference>
<feature type="disulfide bond" evidence="1">
    <location>
        <begin position="170"/>
        <end position="180"/>
    </location>
</feature>
<dbReference type="InterPro" id="IPR037176">
    <property type="entry name" value="Osmotin/thaumatin-like_sf"/>
</dbReference>
<dbReference type="Proteomes" id="UP000887563">
    <property type="component" value="Unplaced"/>
</dbReference>